<accession>A0A1F8BB59</accession>
<comment type="caution">
    <text evidence="1">The sequence shown here is derived from an EMBL/GenBank/DDBJ whole genome shotgun (WGS) entry which is preliminary data.</text>
</comment>
<proteinExistence type="predicted"/>
<dbReference type="AlphaFoldDB" id="A0A1F8BB59"/>
<evidence type="ECO:0000313" key="2">
    <source>
        <dbReference type="Proteomes" id="UP000177060"/>
    </source>
</evidence>
<sequence length="70" mass="7988">MDDLTSLRQSLRKLPEENLEEMVEAATEARKLAEHFYGRHGGISARFAEEVSTKWLLGTVARAVMRKREA</sequence>
<reference evidence="1 2" key="1">
    <citation type="journal article" date="2016" name="Nat. Commun.">
        <title>Thousands of microbial genomes shed light on interconnected biogeochemical processes in an aquifer system.</title>
        <authorList>
            <person name="Anantharaman K."/>
            <person name="Brown C.T."/>
            <person name="Hug L.A."/>
            <person name="Sharon I."/>
            <person name="Castelle C.J."/>
            <person name="Probst A.J."/>
            <person name="Thomas B.C."/>
            <person name="Singh A."/>
            <person name="Wilkins M.J."/>
            <person name="Karaoz U."/>
            <person name="Brodie E.L."/>
            <person name="Williams K.H."/>
            <person name="Hubbard S.S."/>
            <person name="Banfield J.F."/>
        </authorList>
    </citation>
    <scope>NUCLEOTIDE SEQUENCE [LARGE SCALE GENOMIC DNA]</scope>
</reference>
<dbReference type="Proteomes" id="UP000177060">
    <property type="component" value="Unassembled WGS sequence"/>
</dbReference>
<evidence type="ECO:0000313" key="1">
    <source>
        <dbReference type="EMBL" id="OGM61243.1"/>
    </source>
</evidence>
<protein>
    <submittedName>
        <fullName evidence="1">Uncharacterized protein</fullName>
    </submittedName>
</protein>
<name>A0A1F8BB59_9BACT</name>
<gene>
    <name evidence="1" type="ORF">A3A52_00430</name>
</gene>
<organism evidence="1 2">
    <name type="scientific">Candidatus Woesebacteria bacterium RIFCSPLOWO2_01_FULL_39_14</name>
    <dbReference type="NCBI Taxonomy" id="1802518"/>
    <lineage>
        <taxon>Bacteria</taxon>
        <taxon>Candidatus Woeseibacteriota</taxon>
    </lineage>
</organism>
<dbReference type="EMBL" id="MGHE01000049">
    <property type="protein sequence ID" value="OGM61243.1"/>
    <property type="molecule type" value="Genomic_DNA"/>
</dbReference>